<accession>A0A1Y1XM43</accession>
<keyword evidence="2" id="KW-0472">Membrane</keyword>
<keyword evidence="2" id="KW-1133">Transmembrane helix</keyword>
<name>A0A1Y1XM43_9FUNG</name>
<proteinExistence type="predicted"/>
<dbReference type="EMBL" id="MCFE01000564">
    <property type="protein sequence ID" value="ORX86791.1"/>
    <property type="molecule type" value="Genomic_DNA"/>
</dbReference>
<reference evidence="3 4" key="1">
    <citation type="submission" date="2016-07" db="EMBL/GenBank/DDBJ databases">
        <title>Pervasive Adenine N6-methylation of Active Genes in Fungi.</title>
        <authorList>
            <consortium name="DOE Joint Genome Institute"/>
            <person name="Mondo S.J."/>
            <person name="Dannebaum R.O."/>
            <person name="Kuo R.C."/>
            <person name="Labutti K."/>
            <person name="Haridas S."/>
            <person name="Kuo A."/>
            <person name="Salamov A."/>
            <person name="Ahrendt S.R."/>
            <person name="Lipzen A."/>
            <person name="Sullivan W."/>
            <person name="Andreopoulos W.B."/>
            <person name="Clum A."/>
            <person name="Lindquist E."/>
            <person name="Daum C."/>
            <person name="Ramamoorthy G.K."/>
            <person name="Gryganskyi A."/>
            <person name="Culley D."/>
            <person name="Magnuson J.K."/>
            <person name="James T.Y."/>
            <person name="O'Malley M.A."/>
            <person name="Stajich J.E."/>
            <person name="Spatafora J.W."/>
            <person name="Visel A."/>
            <person name="Grigoriev I.V."/>
        </authorList>
    </citation>
    <scope>NUCLEOTIDE SEQUENCE [LARGE SCALE GENOMIC DNA]</scope>
    <source>
        <strain evidence="3 4">CBS 931.73</strain>
    </source>
</reference>
<feature type="region of interest" description="Disordered" evidence="1">
    <location>
        <begin position="238"/>
        <end position="257"/>
    </location>
</feature>
<feature type="transmembrane region" description="Helical" evidence="2">
    <location>
        <begin position="32"/>
        <end position="50"/>
    </location>
</feature>
<evidence type="ECO:0000313" key="3">
    <source>
        <dbReference type="EMBL" id="ORX86791.1"/>
    </source>
</evidence>
<feature type="transmembrane region" description="Helical" evidence="2">
    <location>
        <begin position="137"/>
        <end position="157"/>
    </location>
</feature>
<sequence length="257" mass="30208">MDILNKLLGELDYTVPATSHFVKAKFLRSYRILFTALLWIELVVGGWLTVEGYLQLSLFTHQFFLKLMYYTIATYHSVRYFRTSPPRDSQSLQFPMVLFVLNWILYITMVLYVVIFPVFVMVLVYTPLPSGYLDSHLVFRFWGFHQMDLLALCFVPIEMLLCRWRWNQLLSGGVLFISWFIVLMIAPVTWSSLDPKEGKEIFWVLGIQTPFVFLINSLLAYGFHKLRERWGRDPELELGPEDIEADSEQRPLINNEA</sequence>
<evidence type="ECO:0000313" key="4">
    <source>
        <dbReference type="Proteomes" id="UP000193498"/>
    </source>
</evidence>
<feature type="transmembrane region" description="Helical" evidence="2">
    <location>
        <begin position="169"/>
        <end position="189"/>
    </location>
</feature>
<feature type="transmembrane region" description="Helical" evidence="2">
    <location>
        <begin position="56"/>
        <end position="75"/>
    </location>
</feature>
<evidence type="ECO:0000256" key="1">
    <source>
        <dbReference type="SAM" id="MobiDB-lite"/>
    </source>
</evidence>
<keyword evidence="2" id="KW-0812">Transmembrane</keyword>
<evidence type="ECO:0000256" key="2">
    <source>
        <dbReference type="SAM" id="Phobius"/>
    </source>
</evidence>
<keyword evidence="4" id="KW-1185">Reference proteome</keyword>
<dbReference type="InParanoid" id="A0A1Y1XM43"/>
<feature type="transmembrane region" description="Helical" evidence="2">
    <location>
        <begin position="96"/>
        <end position="125"/>
    </location>
</feature>
<organism evidence="3 4">
    <name type="scientific">Basidiobolus meristosporus CBS 931.73</name>
    <dbReference type="NCBI Taxonomy" id="1314790"/>
    <lineage>
        <taxon>Eukaryota</taxon>
        <taxon>Fungi</taxon>
        <taxon>Fungi incertae sedis</taxon>
        <taxon>Zoopagomycota</taxon>
        <taxon>Entomophthoromycotina</taxon>
        <taxon>Basidiobolomycetes</taxon>
        <taxon>Basidiobolales</taxon>
        <taxon>Basidiobolaceae</taxon>
        <taxon>Basidiobolus</taxon>
    </lineage>
</organism>
<gene>
    <name evidence="3" type="ORF">K493DRAFT_307006</name>
</gene>
<protein>
    <submittedName>
        <fullName evidence="3">Uncharacterized protein</fullName>
    </submittedName>
</protein>
<feature type="transmembrane region" description="Helical" evidence="2">
    <location>
        <begin position="201"/>
        <end position="223"/>
    </location>
</feature>
<dbReference type="Proteomes" id="UP000193498">
    <property type="component" value="Unassembled WGS sequence"/>
</dbReference>
<comment type="caution">
    <text evidence="3">The sequence shown here is derived from an EMBL/GenBank/DDBJ whole genome shotgun (WGS) entry which is preliminary data.</text>
</comment>
<dbReference type="AlphaFoldDB" id="A0A1Y1XM43"/>